<dbReference type="GO" id="GO:0005737">
    <property type="term" value="C:cytoplasm"/>
    <property type="evidence" value="ECO:0007669"/>
    <property type="project" value="UniProtKB-SubCell"/>
</dbReference>
<evidence type="ECO:0000256" key="7">
    <source>
        <dbReference type="ARBA" id="ARBA00022984"/>
    </source>
</evidence>
<organism evidence="17 18">
    <name type="scientific">Leuconostoc lactis</name>
    <dbReference type="NCBI Taxonomy" id="1246"/>
    <lineage>
        <taxon>Bacteria</taxon>
        <taxon>Bacillati</taxon>
        <taxon>Bacillota</taxon>
        <taxon>Bacilli</taxon>
        <taxon>Lactobacillales</taxon>
        <taxon>Lactobacillaceae</taxon>
        <taxon>Leuconostoc</taxon>
    </lineage>
</organism>
<dbReference type="InterPro" id="IPR001986">
    <property type="entry name" value="Enolpyruvate_Tfrase_dom"/>
</dbReference>
<name>A0A6L7AE27_LEULA</name>
<reference evidence="17 18" key="1">
    <citation type="submission" date="2019-12" db="EMBL/GenBank/DDBJ databases">
        <title>Complete genome sequence of Leuconostoc lactis strain AVN1 provides insights into metabolic potential.</title>
        <authorList>
            <person name="Besrour N."/>
            <person name="Najjari A."/>
            <person name="Fhoula I."/>
            <person name="Jaballah S."/>
            <person name="Klibi N."/>
            <person name="Ouzari H.I."/>
        </authorList>
    </citation>
    <scope>NUCLEOTIDE SEQUENCE [LARGE SCALE GENOMIC DNA]</scope>
    <source>
        <strain evidence="17 18">AVN1</strain>
    </source>
</reference>
<comment type="similarity">
    <text evidence="10">Belongs to the EPSP synthase family. MurA subfamily.</text>
</comment>
<evidence type="ECO:0000256" key="6">
    <source>
        <dbReference type="ARBA" id="ARBA00022960"/>
    </source>
</evidence>
<comment type="catalytic activity">
    <reaction evidence="15">
        <text>phosphoenolpyruvate + UDP-N-acetyl-alpha-D-glucosamine = UDP-N-acetyl-3-O-(1-carboxyvinyl)-alpha-D-glucosamine + phosphate</text>
        <dbReference type="Rhea" id="RHEA:18681"/>
        <dbReference type="ChEBI" id="CHEBI:43474"/>
        <dbReference type="ChEBI" id="CHEBI:57705"/>
        <dbReference type="ChEBI" id="CHEBI:58702"/>
        <dbReference type="ChEBI" id="CHEBI:68483"/>
        <dbReference type="EC" id="2.5.1.7"/>
    </reaction>
</comment>
<dbReference type="SUPFAM" id="SSF55205">
    <property type="entry name" value="EPT/RTPC-like"/>
    <property type="match status" value="1"/>
</dbReference>
<evidence type="ECO:0000256" key="11">
    <source>
        <dbReference type="ARBA" id="ARBA00039108"/>
    </source>
</evidence>
<feature type="domain" description="Enolpyruvate transferase" evidence="16">
    <location>
        <begin position="11"/>
        <end position="55"/>
    </location>
</feature>
<dbReference type="GO" id="GO:0051301">
    <property type="term" value="P:cell division"/>
    <property type="evidence" value="ECO:0007669"/>
    <property type="project" value="UniProtKB-KW"/>
</dbReference>
<dbReference type="PANTHER" id="PTHR43783">
    <property type="entry name" value="UDP-N-ACETYLGLUCOSAMINE 1-CARBOXYVINYLTRANSFERASE"/>
    <property type="match status" value="1"/>
</dbReference>
<keyword evidence="6" id="KW-0133">Cell shape</keyword>
<evidence type="ECO:0000256" key="15">
    <source>
        <dbReference type="ARBA" id="ARBA00047527"/>
    </source>
</evidence>
<evidence type="ECO:0000256" key="4">
    <source>
        <dbReference type="ARBA" id="ARBA00022618"/>
    </source>
</evidence>
<dbReference type="PANTHER" id="PTHR43783:SF1">
    <property type="entry name" value="UDP-N-ACETYLGLUCOSAMINE 1-CARBOXYVINYLTRANSFERASE"/>
    <property type="match status" value="1"/>
</dbReference>
<evidence type="ECO:0000256" key="8">
    <source>
        <dbReference type="ARBA" id="ARBA00023306"/>
    </source>
</evidence>
<dbReference type="GO" id="GO:0008760">
    <property type="term" value="F:UDP-N-acetylglucosamine 1-carboxyvinyltransferase activity"/>
    <property type="evidence" value="ECO:0007669"/>
    <property type="project" value="UniProtKB-EC"/>
</dbReference>
<evidence type="ECO:0000256" key="10">
    <source>
        <dbReference type="ARBA" id="ARBA00038367"/>
    </source>
</evidence>
<evidence type="ECO:0000313" key="17">
    <source>
        <dbReference type="EMBL" id="MWN20711.1"/>
    </source>
</evidence>
<dbReference type="Proteomes" id="UP000478636">
    <property type="component" value="Unassembled WGS sequence"/>
</dbReference>
<gene>
    <name evidence="17" type="ORF">GQS40_03315</name>
</gene>
<evidence type="ECO:0000256" key="9">
    <source>
        <dbReference type="ARBA" id="ARBA00023316"/>
    </source>
</evidence>
<keyword evidence="3" id="KW-0963">Cytoplasm</keyword>
<evidence type="ECO:0000259" key="16">
    <source>
        <dbReference type="Pfam" id="PF00275"/>
    </source>
</evidence>
<evidence type="ECO:0000256" key="12">
    <source>
        <dbReference type="ARBA" id="ARBA00039754"/>
    </source>
</evidence>
<sequence length="74" mass="7812">MQHQTTRLNLGTDVAAAEIRAGAALVIAAVMADGDTVINDADHILRGYDRIQEKLAGLGADITIEGIDLINLMP</sequence>
<evidence type="ECO:0000256" key="5">
    <source>
        <dbReference type="ARBA" id="ARBA00022679"/>
    </source>
</evidence>
<dbReference type="InterPro" id="IPR013792">
    <property type="entry name" value="RNA3'P_cycl/enolpyr_Trfase_a/b"/>
</dbReference>
<evidence type="ECO:0000256" key="14">
    <source>
        <dbReference type="ARBA" id="ARBA00042842"/>
    </source>
</evidence>
<keyword evidence="4" id="KW-0132">Cell division</keyword>
<keyword evidence="7" id="KW-0573">Peptidoglycan synthesis</keyword>
<dbReference type="GO" id="GO:0008360">
    <property type="term" value="P:regulation of cell shape"/>
    <property type="evidence" value="ECO:0007669"/>
    <property type="project" value="UniProtKB-KW"/>
</dbReference>
<keyword evidence="5" id="KW-0808">Transferase</keyword>
<dbReference type="Pfam" id="PF00275">
    <property type="entry name" value="EPSP_synthase"/>
    <property type="match status" value="1"/>
</dbReference>
<protein>
    <recommendedName>
        <fullName evidence="12">UDP-N-acetylglucosamine 1-carboxyvinyltransferase</fullName>
        <ecNumber evidence="11">2.5.1.7</ecNumber>
    </recommendedName>
    <alternativeName>
        <fullName evidence="13">Enoylpyruvate transferase</fullName>
    </alternativeName>
    <alternativeName>
        <fullName evidence="14">UDP-N-acetylglucosamine enolpyruvyl transferase</fullName>
    </alternativeName>
</protein>
<proteinExistence type="inferred from homology"/>
<comment type="pathway">
    <text evidence="2">Cell wall biogenesis; peptidoglycan biosynthesis.</text>
</comment>
<evidence type="ECO:0000256" key="1">
    <source>
        <dbReference type="ARBA" id="ARBA00004496"/>
    </source>
</evidence>
<dbReference type="InterPro" id="IPR036968">
    <property type="entry name" value="Enolpyruvate_Tfrase_sf"/>
</dbReference>
<dbReference type="GO" id="GO:0009252">
    <property type="term" value="P:peptidoglycan biosynthetic process"/>
    <property type="evidence" value="ECO:0007669"/>
    <property type="project" value="UniProtKB-KW"/>
</dbReference>
<dbReference type="InterPro" id="IPR050068">
    <property type="entry name" value="MurA_subfamily"/>
</dbReference>
<evidence type="ECO:0000256" key="2">
    <source>
        <dbReference type="ARBA" id="ARBA00004752"/>
    </source>
</evidence>
<dbReference type="EMBL" id="WSZI01000011">
    <property type="protein sequence ID" value="MWN20711.1"/>
    <property type="molecule type" value="Genomic_DNA"/>
</dbReference>
<dbReference type="Gene3D" id="3.65.10.10">
    <property type="entry name" value="Enolpyruvate transferase domain"/>
    <property type="match status" value="1"/>
</dbReference>
<evidence type="ECO:0000256" key="3">
    <source>
        <dbReference type="ARBA" id="ARBA00022490"/>
    </source>
</evidence>
<accession>A0A6L7AE27</accession>
<dbReference type="AlphaFoldDB" id="A0A6L7AE27"/>
<evidence type="ECO:0000313" key="18">
    <source>
        <dbReference type="Proteomes" id="UP000478636"/>
    </source>
</evidence>
<evidence type="ECO:0000256" key="13">
    <source>
        <dbReference type="ARBA" id="ARBA00042443"/>
    </source>
</evidence>
<dbReference type="GO" id="GO:0071555">
    <property type="term" value="P:cell wall organization"/>
    <property type="evidence" value="ECO:0007669"/>
    <property type="project" value="UniProtKB-KW"/>
</dbReference>
<comment type="subcellular location">
    <subcellularLocation>
        <location evidence="1">Cytoplasm</location>
    </subcellularLocation>
</comment>
<dbReference type="EC" id="2.5.1.7" evidence="11"/>
<comment type="caution">
    <text evidence="17">The sequence shown here is derived from an EMBL/GenBank/DDBJ whole genome shotgun (WGS) entry which is preliminary data.</text>
</comment>
<keyword evidence="9" id="KW-0961">Cell wall biogenesis/degradation</keyword>
<keyword evidence="8" id="KW-0131">Cell cycle</keyword>